<evidence type="ECO:0000313" key="1">
    <source>
        <dbReference type="EMBL" id="ADE12179.1"/>
    </source>
</evidence>
<organism evidence="1 2">
    <name type="scientific">Sideroxydans lithotrophicus (strain ES-1)</name>
    <dbReference type="NCBI Taxonomy" id="580332"/>
    <lineage>
        <taxon>Bacteria</taxon>
        <taxon>Pseudomonadati</taxon>
        <taxon>Pseudomonadota</taxon>
        <taxon>Betaproteobacteria</taxon>
        <taxon>Nitrosomonadales</taxon>
        <taxon>Gallionellaceae</taxon>
        <taxon>Sideroxydans</taxon>
    </lineage>
</organism>
<gene>
    <name evidence="1" type="ordered locus">Slit_1950</name>
</gene>
<dbReference type="STRING" id="580332.Slit_1950"/>
<sequence>MALELEDSICSLKHINARKEGSEDDKELAVDLKIEIDEAAVDVLPQFAPSLRGFMFDKDAVRFPQMGAVKWSGEHVNMEIELCGFIFKEARLSKFEIEPYIEPRGQDWEDYADFQRIKLTLSCSFKPQGSEIASMAELLGEDTKISIRARQQELAI</sequence>
<proteinExistence type="predicted"/>
<dbReference type="KEGG" id="slt:Slit_1950"/>
<dbReference type="RefSeq" id="WP_013030077.1">
    <property type="nucleotide sequence ID" value="NC_013959.1"/>
</dbReference>
<reference evidence="1 2" key="1">
    <citation type="submission" date="2010-03" db="EMBL/GenBank/DDBJ databases">
        <title>Complete sequence of Sideroxydans lithotrophicus ES-1.</title>
        <authorList>
            <consortium name="US DOE Joint Genome Institute"/>
            <person name="Lucas S."/>
            <person name="Copeland A."/>
            <person name="Lapidus A."/>
            <person name="Cheng J.-F."/>
            <person name="Bruce D."/>
            <person name="Goodwin L."/>
            <person name="Pitluck S."/>
            <person name="Munk A.C."/>
            <person name="Detter J.C."/>
            <person name="Han C."/>
            <person name="Tapia R."/>
            <person name="Larimer F."/>
            <person name="Land M."/>
            <person name="Hauser L."/>
            <person name="Kyrpides N."/>
            <person name="Ivanova N."/>
            <person name="Emerson D."/>
            <person name="Woyke T."/>
        </authorList>
    </citation>
    <scope>NUCLEOTIDE SEQUENCE [LARGE SCALE GENOMIC DNA]</scope>
    <source>
        <strain evidence="1 2">ES-1</strain>
    </source>
</reference>
<accession>D5CT93</accession>
<name>D5CT93_SIDLE</name>
<dbReference type="HOGENOM" id="CLU_112350_0_0_4"/>
<keyword evidence="2" id="KW-1185">Reference proteome</keyword>
<dbReference type="EMBL" id="CP001965">
    <property type="protein sequence ID" value="ADE12179.1"/>
    <property type="molecule type" value="Genomic_DNA"/>
</dbReference>
<dbReference type="Proteomes" id="UP000001625">
    <property type="component" value="Chromosome"/>
</dbReference>
<dbReference type="AlphaFoldDB" id="D5CT93"/>
<dbReference type="OrthoDB" id="8912946at2"/>
<protein>
    <submittedName>
        <fullName evidence="1">Uncharacterized protein</fullName>
    </submittedName>
</protein>
<evidence type="ECO:0000313" key="2">
    <source>
        <dbReference type="Proteomes" id="UP000001625"/>
    </source>
</evidence>